<dbReference type="Proteomes" id="UP001291309">
    <property type="component" value="Unassembled WGS sequence"/>
</dbReference>
<gene>
    <name evidence="2" type="ORF">SYV04_20365</name>
</gene>
<evidence type="ECO:0000313" key="2">
    <source>
        <dbReference type="EMBL" id="MDY7228790.1"/>
    </source>
</evidence>
<evidence type="ECO:0000313" key="3">
    <source>
        <dbReference type="Proteomes" id="UP001291309"/>
    </source>
</evidence>
<organism evidence="2 3">
    <name type="scientific">Hyalangium rubrum</name>
    <dbReference type="NCBI Taxonomy" id="3103134"/>
    <lineage>
        <taxon>Bacteria</taxon>
        <taxon>Pseudomonadati</taxon>
        <taxon>Myxococcota</taxon>
        <taxon>Myxococcia</taxon>
        <taxon>Myxococcales</taxon>
        <taxon>Cystobacterineae</taxon>
        <taxon>Archangiaceae</taxon>
        <taxon>Hyalangium</taxon>
    </lineage>
</organism>
<feature type="compositionally biased region" description="Low complexity" evidence="1">
    <location>
        <begin position="474"/>
        <end position="485"/>
    </location>
</feature>
<keyword evidence="3" id="KW-1185">Reference proteome</keyword>
<comment type="caution">
    <text evidence="2">The sequence shown here is derived from an EMBL/GenBank/DDBJ whole genome shotgun (WGS) entry which is preliminary data.</text>
</comment>
<protein>
    <submittedName>
        <fullName evidence="2">Uncharacterized protein</fullName>
    </submittedName>
</protein>
<dbReference type="EMBL" id="JAXIVS010000006">
    <property type="protein sequence ID" value="MDY7228790.1"/>
    <property type="molecule type" value="Genomic_DNA"/>
</dbReference>
<accession>A0ABU5H9K9</accession>
<feature type="region of interest" description="Disordered" evidence="1">
    <location>
        <begin position="466"/>
        <end position="485"/>
    </location>
</feature>
<name>A0ABU5H9K9_9BACT</name>
<proteinExistence type="predicted"/>
<reference evidence="2 3" key="1">
    <citation type="submission" date="2023-12" db="EMBL/GenBank/DDBJ databases">
        <title>the genome sequence of Hyalangium sp. s54d21.</title>
        <authorList>
            <person name="Zhang X."/>
        </authorList>
    </citation>
    <scope>NUCLEOTIDE SEQUENCE [LARGE SCALE GENOMIC DNA]</scope>
    <source>
        <strain evidence="3">s54d21</strain>
    </source>
</reference>
<sequence length="485" mass="52768">MASDDTKKEPEVLPFRRHVTVQQPGIVGAQWWNDGLSAMGSPVNRRGALKALLVVGGTVAVGGIGIASQIKSSEPDYDIEMLDTLETQRSQGWNFGAPDESLSFTGQVPVSHEETSLHKFATEMSPKQDRLKPFYQATLFQALAGTVPSTIPSAVALRAAVKPVLTPAMDTAFRQGQALARLFEESEEVTRATVVMVDLPGPEAVAFAAGLSRSFEPVFTFDNWPHPRGLVPAHLTLGAALYYRPLLERTARRRSTSAPPVLVLDRNRLLPYTKPQTQFDNRYLARLPPAARLTEMGFKHVLYVAPGDGPLQELDDINEDFVSYREARLDVKSVAASDFQPAPSEPSLVEDVVTTPYTSDVLPELQRRPFYFGGSPVSHSSFWMLYPWLRGATAPAMAAVPNPLPPKTAGGHRYEPQRRATMFSLPPSSASGAPRPKPTGFAKVQVKVAAANRQILGFAYGSYSSWNRAPTAHSSSSSGYSSYGG</sequence>
<dbReference type="RefSeq" id="WP_321547506.1">
    <property type="nucleotide sequence ID" value="NZ_JAXIVS010000006.1"/>
</dbReference>
<evidence type="ECO:0000256" key="1">
    <source>
        <dbReference type="SAM" id="MobiDB-lite"/>
    </source>
</evidence>